<evidence type="ECO:0000313" key="1">
    <source>
        <dbReference type="EMBL" id="AUX09314.1"/>
    </source>
</evidence>
<dbReference type="GeneID" id="37878041"/>
<gene>
    <name evidence="1" type="ORF">AArcSl_1685</name>
</gene>
<keyword evidence="2" id="KW-1185">Reference proteome</keyword>
<organism evidence="1 2">
    <name type="scientific">Halalkaliarchaeum desulfuricum</name>
    <dbReference type="NCBI Taxonomy" id="2055893"/>
    <lineage>
        <taxon>Archaea</taxon>
        <taxon>Methanobacteriati</taxon>
        <taxon>Methanobacteriota</taxon>
        <taxon>Stenosarchaea group</taxon>
        <taxon>Halobacteria</taxon>
        <taxon>Halobacteriales</taxon>
        <taxon>Haloferacaceae</taxon>
        <taxon>Halalkaliarchaeum</taxon>
    </lineage>
</organism>
<dbReference type="OrthoDB" id="11472at2157"/>
<dbReference type="EMBL" id="CP025066">
    <property type="protein sequence ID" value="AUX09314.1"/>
    <property type="molecule type" value="Genomic_DNA"/>
</dbReference>
<dbReference type="RefSeq" id="WP_119817703.1">
    <property type="nucleotide sequence ID" value="NZ_CP025066.1"/>
</dbReference>
<dbReference type="Pfam" id="PF18780">
    <property type="entry name" value="HNH_repeat"/>
    <property type="match status" value="4"/>
</dbReference>
<accession>A0A343TJP2</accession>
<reference evidence="2" key="1">
    <citation type="submission" date="2017-11" db="EMBL/GenBank/DDBJ databases">
        <title>Phenotypic and genomic properties of facultatively anaerobic sulfur-reducing natronoarchaea from hypersaline soda lakes.</title>
        <authorList>
            <person name="Sorokin D.Y."/>
            <person name="Kublanov I.V."/>
            <person name="Roman P."/>
            <person name="Sinninghe Damste J.S."/>
            <person name="Golyshin P.N."/>
            <person name="Rojo D."/>
            <person name="Ciordia S."/>
            <person name="Mena M.D.C."/>
            <person name="Ferrer M."/>
            <person name="Messina E."/>
            <person name="Smedile F."/>
            <person name="La Spada G."/>
            <person name="La Cono V."/>
            <person name="Yakimov M.M."/>
        </authorList>
    </citation>
    <scope>NUCLEOTIDE SEQUENCE [LARGE SCALE GENOMIC DNA]</scope>
    <source>
        <strain evidence="2">AArc-Sl</strain>
    </source>
</reference>
<dbReference type="KEGG" id="hdf:AArcSl_1685"/>
<sequence>MPVSTQALIDELHRLTEKLGGPPTLAQLREHGEYSATTYYDRFGSWNNALEAAGYASRDPDSKIPVDDLLEELQRLADELGEPPSAAQMNEHGDYWASTYRDRFGSWNEALAKAGFGPGERRDAQISEQDLLDELRRLGDASDEPAPPTFEMMDESGRYGARTYIRHFGSWNKAVQEAGFEPEHPREVREEELCAELRRLATELEKSRPTAQDMVEHGRHGVATYQRQFGSWSNALDAAFEND</sequence>
<dbReference type="Proteomes" id="UP000263012">
    <property type="component" value="Chromosome"/>
</dbReference>
<protein>
    <submittedName>
        <fullName evidence="1">Uncharacterized protein</fullName>
    </submittedName>
</protein>
<dbReference type="InterPro" id="IPR041025">
    <property type="entry name" value="HNH_repeat"/>
</dbReference>
<name>A0A343TJP2_9EURY</name>
<evidence type="ECO:0000313" key="2">
    <source>
        <dbReference type="Proteomes" id="UP000263012"/>
    </source>
</evidence>
<dbReference type="AlphaFoldDB" id="A0A343TJP2"/>
<proteinExistence type="predicted"/>